<keyword evidence="8" id="KW-1133">Transmembrane helix</keyword>
<dbReference type="Pfam" id="PF12729">
    <property type="entry name" value="4HB_MCP_1"/>
    <property type="match status" value="1"/>
</dbReference>
<sequence>MKKNKKKKSRNLFNWKNVRIGRKYVTVFFLTALLFIVAGGIVYLQLHKGQEDIEAIDQNSERVNDMVQMSSIIQLKDVQIADYILTKSENYADAFNDYRSELDSLTNSIEPTLKTNEQKSLFNEIKKKNDEINEMFLTDVDEAVNNGQDYMARSIRDRSSELRNNTIVLVDELISNVKADQATAVQNAKNSMSSSIIILGIAILSAILIGTVLLLVVSRRITTSLKKVVNVTSEVANGNLAIKSIDYDGKDEIGQLTAAVNQMKDNIRSILFKVSDASQSVSSRSEELTQSANEVKEGNEQIASTMEELSSGSETQATSASDLSENMSDFVQKVKQSELHGQDVAATSDEVLQLTTDGTALMEKSVSQMKRIDKIVSDSVDKVQGLDKQSDKISKLVLVIKDIADQTNLLSLNAAIEAARAGEHGKGFAVVADEVRKLAEQVTSSVTEITTIVTSIQTETGNVVSSLNEGYDEVKEGTTQIEKTGQNFETINSSVSDMVSKISSISTSLKEITENSNDMNNLIAEIASVSEESAAGVEQAAASAQQTSSSMEEVSHSADELATLAEKLNEEIKVFKL</sequence>
<dbReference type="SMART" id="SM00283">
    <property type="entry name" value="MA"/>
    <property type="match status" value="1"/>
</dbReference>
<gene>
    <name evidence="11" type="ORF">ACFQ3N_07595</name>
</gene>
<evidence type="ECO:0000259" key="9">
    <source>
        <dbReference type="PROSITE" id="PS50111"/>
    </source>
</evidence>
<dbReference type="PROSITE" id="PS50885">
    <property type="entry name" value="HAMP"/>
    <property type="match status" value="1"/>
</dbReference>
<evidence type="ECO:0000313" key="12">
    <source>
        <dbReference type="Proteomes" id="UP001597040"/>
    </source>
</evidence>
<accession>A0ABW3LIQ4</accession>
<organism evidence="11 12">
    <name type="scientific">Virgibacillus byunsanensis</name>
    <dbReference type="NCBI Taxonomy" id="570945"/>
    <lineage>
        <taxon>Bacteria</taxon>
        <taxon>Bacillati</taxon>
        <taxon>Bacillota</taxon>
        <taxon>Bacilli</taxon>
        <taxon>Bacillales</taxon>
        <taxon>Bacillaceae</taxon>
        <taxon>Virgibacillus</taxon>
    </lineage>
</organism>
<keyword evidence="2" id="KW-1003">Cell membrane</keyword>
<evidence type="ECO:0000256" key="4">
    <source>
        <dbReference type="ARBA" id="ARBA00023224"/>
    </source>
</evidence>
<dbReference type="CDD" id="cd06225">
    <property type="entry name" value="HAMP"/>
    <property type="match status" value="1"/>
</dbReference>
<feature type="domain" description="HAMP" evidence="10">
    <location>
        <begin position="219"/>
        <end position="272"/>
    </location>
</feature>
<dbReference type="Proteomes" id="UP001597040">
    <property type="component" value="Unassembled WGS sequence"/>
</dbReference>
<keyword evidence="12" id="KW-1185">Reference proteome</keyword>
<dbReference type="InterPro" id="IPR024478">
    <property type="entry name" value="HlyB_4HB_MCP"/>
</dbReference>
<protein>
    <submittedName>
        <fullName evidence="11">Methyl-accepting chemotaxis protein</fullName>
    </submittedName>
</protein>
<comment type="similarity">
    <text evidence="5">Belongs to the methyl-accepting chemotaxis (MCP) protein family.</text>
</comment>
<dbReference type="EMBL" id="JBHTKJ010000016">
    <property type="protein sequence ID" value="MFD1038273.1"/>
    <property type="molecule type" value="Genomic_DNA"/>
</dbReference>
<dbReference type="Pfam" id="PF00015">
    <property type="entry name" value="MCPsignal"/>
    <property type="match status" value="1"/>
</dbReference>
<name>A0ABW3LIQ4_9BACI</name>
<keyword evidence="8" id="KW-0812">Transmembrane</keyword>
<evidence type="ECO:0000256" key="1">
    <source>
        <dbReference type="ARBA" id="ARBA00004236"/>
    </source>
</evidence>
<dbReference type="PRINTS" id="PR00260">
    <property type="entry name" value="CHEMTRNSDUCR"/>
</dbReference>
<keyword evidence="3 8" id="KW-0472">Membrane</keyword>
<comment type="caution">
    <text evidence="11">The sequence shown here is derived from an EMBL/GenBank/DDBJ whole genome shotgun (WGS) entry which is preliminary data.</text>
</comment>
<dbReference type="PANTHER" id="PTHR32089:SF112">
    <property type="entry name" value="LYSOZYME-LIKE PROTEIN-RELATED"/>
    <property type="match status" value="1"/>
</dbReference>
<dbReference type="RefSeq" id="WP_390361093.1">
    <property type="nucleotide sequence ID" value="NZ_JBHTKJ010000016.1"/>
</dbReference>
<evidence type="ECO:0000313" key="11">
    <source>
        <dbReference type="EMBL" id="MFD1038273.1"/>
    </source>
</evidence>
<evidence type="ECO:0000256" key="3">
    <source>
        <dbReference type="ARBA" id="ARBA00023136"/>
    </source>
</evidence>
<evidence type="ECO:0000256" key="5">
    <source>
        <dbReference type="ARBA" id="ARBA00029447"/>
    </source>
</evidence>
<proteinExistence type="inferred from homology"/>
<feature type="region of interest" description="Disordered" evidence="7">
    <location>
        <begin position="537"/>
        <end position="558"/>
    </location>
</feature>
<evidence type="ECO:0000256" key="2">
    <source>
        <dbReference type="ARBA" id="ARBA00022475"/>
    </source>
</evidence>
<evidence type="ECO:0000256" key="7">
    <source>
        <dbReference type="SAM" id="MobiDB-lite"/>
    </source>
</evidence>
<dbReference type="Gene3D" id="6.10.340.10">
    <property type="match status" value="1"/>
</dbReference>
<dbReference type="SMART" id="SM00304">
    <property type="entry name" value="HAMP"/>
    <property type="match status" value="1"/>
</dbReference>
<dbReference type="PROSITE" id="PS50111">
    <property type="entry name" value="CHEMOTAXIS_TRANSDUC_2"/>
    <property type="match status" value="1"/>
</dbReference>
<dbReference type="SUPFAM" id="SSF58104">
    <property type="entry name" value="Methyl-accepting chemotaxis protein (MCP) signaling domain"/>
    <property type="match status" value="1"/>
</dbReference>
<dbReference type="PANTHER" id="PTHR32089">
    <property type="entry name" value="METHYL-ACCEPTING CHEMOTAXIS PROTEIN MCPB"/>
    <property type="match status" value="1"/>
</dbReference>
<dbReference type="Gene3D" id="1.10.287.950">
    <property type="entry name" value="Methyl-accepting chemotaxis protein"/>
    <property type="match status" value="1"/>
</dbReference>
<keyword evidence="4 6" id="KW-0807">Transducer</keyword>
<evidence type="ECO:0000256" key="6">
    <source>
        <dbReference type="PROSITE-ProRule" id="PRU00284"/>
    </source>
</evidence>
<dbReference type="Pfam" id="PF00672">
    <property type="entry name" value="HAMP"/>
    <property type="match status" value="1"/>
</dbReference>
<feature type="transmembrane region" description="Helical" evidence="8">
    <location>
        <begin position="196"/>
        <end position="217"/>
    </location>
</feature>
<dbReference type="CDD" id="cd11386">
    <property type="entry name" value="MCP_signal"/>
    <property type="match status" value="1"/>
</dbReference>
<dbReference type="InterPro" id="IPR004090">
    <property type="entry name" value="Chemotax_Me-accpt_rcpt"/>
</dbReference>
<comment type="subcellular location">
    <subcellularLocation>
        <location evidence="1">Cell membrane</location>
    </subcellularLocation>
</comment>
<evidence type="ECO:0000256" key="8">
    <source>
        <dbReference type="SAM" id="Phobius"/>
    </source>
</evidence>
<feature type="transmembrane region" description="Helical" evidence="8">
    <location>
        <begin position="24"/>
        <end position="46"/>
    </location>
</feature>
<dbReference type="InterPro" id="IPR004089">
    <property type="entry name" value="MCPsignal_dom"/>
</dbReference>
<dbReference type="InterPro" id="IPR003660">
    <property type="entry name" value="HAMP_dom"/>
</dbReference>
<feature type="domain" description="Methyl-accepting transducer" evidence="9">
    <location>
        <begin position="291"/>
        <end position="548"/>
    </location>
</feature>
<feature type="compositionally biased region" description="Low complexity" evidence="7">
    <location>
        <begin position="537"/>
        <end position="550"/>
    </location>
</feature>
<reference evidence="12" key="1">
    <citation type="journal article" date="2019" name="Int. J. Syst. Evol. Microbiol.">
        <title>The Global Catalogue of Microorganisms (GCM) 10K type strain sequencing project: providing services to taxonomists for standard genome sequencing and annotation.</title>
        <authorList>
            <consortium name="The Broad Institute Genomics Platform"/>
            <consortium name="The Broad Institute Genome Sequencing Center for Infectious Disease"/>
            <person name="Wu L."/>
            <person name="Ma J."/>
        </authorList>
    </citation>
    <scope>NUCLEOTIDE SEQUENCE [LARGE SCALE GENOMIC DNA]</scope>
    <source>
        <strain evidence="12">CCUG 56754</strain>
    </source>
</reference>
<evidence type="ECO:0000259" key="10">
    <source>
        <dbReference type="PROSITE" id="PS50885"/>
    </source>
</evidence>